<accession>A0ABV2UCZ1</accession>
<protein>
    <recommendedName>
        <fullName evidence="3">Tetracyclin repressor-like C-terminal domain-containing protein</fullName>
    </recommendedName>
</protein>
<comment type="caution">
    <text evidence="1">The sequence shown here is derived from an EMBL/GenBank/DDBJ whole genome shotgun (WGS) entry which is preliminary data.</text>
</comment>
<evidence type="ECO:0000313" key="1">
    <source>
        <dbReference type="EMBL" id="MET8434909.1"/>
    </source>
</evidence>
<dbReference type="RefSeq" id="WP_356499860.1">
    <property type="nucleotide sequence ID" value="NZ_JBEXIP010000014.1"/>
</dbReference>
<proteinExistence type="predicted"/>
<organism evidence="1 2">
    <name type="scientific">Streptomyces sp. 900116325</name>
    <dbReference type="NCBI Taxonomy" id="3154295"/>
    <lineage>
        <taxon>Bacteria</taxon>
        <taxon>Bacillati</taxon>
        <taxon>Actinomycetota</taxon>
        <taxon>Actinomycetes</taxon>
        <taxon>Kitasatosporales</taxon>
        <taxon>Streptomycetaceae</taxon>
        <taxon>Streptomyces</taxon>
    </lineage>
</organism>
<evidence type="ECO:0008006" key="3">
    <source>
        <dbReference type="Google" id="ProtNLM"/>
    </source>
</evidence>
<name>A0ABV2UCZ1_9ACTN</name>
<keyword evidence="2" id="KW-1185">Reference proteome</keyword>
<gene>
    <name evidence="1" type="ORF">ABZV61_19335</name>
</gene>
<reference evidence="1 2" key="1">
    <citation type="submission" date="2024-06" db="EMBL/GenBank/DDBJ databases">
        <title>The Natural Products Discovery Center: Release of the First 8490 Sequenced Strains for Exploring Actinobacteria Biosynthetic Diversity.</title>
        <authorList>
            <person name="Kalkreuter E."/>
            <person name="Kautsar S.A."/>
            <person name="Yang D."/>
            <person name="Bader C.D."/>
            <person name="Teijaro C.N."/>
            <person name="Fluegel L."/>
            <person name="Davis C.M."/>
            <person name="Simpson J.R."/>
            <person name="Lauterbach L."/>
            <person name="Steele A.D."/>
            <person name="Gui C."/>
            <person name="Meng S."/>
            <person name="Li G."/>
            <person name="Viehrig K."/>
            <person name="Ye F."/>
            <person name="Su P."/>
            <person name="Kiefer A.F."/>
            <person name="Nichols A."/>
            <person name="Cepeda A.J."/>
            <person name="Yan W."/>
            <person name="Fan B."/>
            <person name="Jiang Y."/>
            <person name="Adhikari A."/>
            <person name="Zheng C.-J."/>
            <person name="Schuster L."/>
            <person name="Cowan T.M."/>
            <person name="Smanski M.J."/>
            <person name="Chevrette M.G."/>
            <person name="De Carvalho L.P.S."/>
            <person name="Shen B."/>
        </authorList>
    </citation>
    <scope>NUCLEOTIDE SEQUENCE [LARGE SCALE GENOMIC DNA]</scope>
    <source>
        <strain evidence="1 2">NPDC005137</strain>
    </source>
</reference>
<dbReference type="EMBL" id="JBEXIP010000014">
    <property type="protein sequence ID" value="MET8434909.1"/>
    <property type="molecule type" value="Genomic_DNA"/>
</dbReference>
<dbReference type="Proteomes" id="UP001550044">
    <property type="component" value="Unassembled WGS sequence"/>
</dbReference>
<evidence type="ECO:0000313" key="2">
    <source>
        <dbReference type="Proteomes" id="UP001550044"/>
    </source>
</evidence>
<sequence length="55" mass="5868">MSTTAVARGDDPETFTELVWGALHGLATLTEGHRLRPGAHRARVDLLIDIAVAST</sequence>